<dbReference type="EMBL" id="BTSX01000002">
    <property type="protein sequence ID" value="GMS86519.1"/>
    <property type="molecule type" value="Genomic_DNA"/>
</dbReference>
<keyword evidence="2" id="KW-1185">Reference proteome</keyword>
<organism evidence="1 2">
    <name type="scientific">Pristionchus entomophagus</name>
    <dbReference type="NCBI Taxonomy" id="358040"/>
    <lineage>
        <taxon>Eukaryota</taxon>
        <taxon>Metazoa</taxon>
        <taxon>Ecdysozoa</taxon>
        <taxon>Nematoda</taxon>
        <taxon>Chromadorea</taxon>
        <taxon>Rhabditida</taxon>
        <taxon>Rhabditina</taxon>
        <taxon>Diplogasteromorpha</taxon>
        <taxon>Diplogasteroidea</taxon>
        <taxon>Neodiplogasteridae</taxon>
        <taxon>Pristionchus</taxon>
    </lineage>
</organism>
<reference evidence="1" key="1">
    <citation type="submission" date="2023-10" db="EMBL/GenBank/DDBJ databases">
        <title>Genome assembly of Pristionchus species.</title>
        <authorList>
            <person name="Yoshida K."/>
            <person name="Sommer R.J."/>
        </authorList>
    </citation>
    <scope>NUCLEOTIDE SEQUENCE</scope>
    <source>
        <strain evidence="1">RS0144</strain>
    </source>
</reference>
<feature type="non-terminal residue" evidence="1">
    <location>
        <position position="1"/>
    </location>
</feature>
<sequence>TKATTTTKKPTTTASTLKPCPDIFRNCTVISPLSCFVGKIAKNADDQAKLGPLPTLTACLEPFPIDQSCMTYDDTYHNAYVFGCSLDGHYLNGKEFGEFDWLENSWNGIGDGRPTLPHAFEWRFRGSVCRGPKGPCKYNKPTIAKCFAGHAYLNGTEVSGKKLPAKKTCTKGQNCCSMSFYYGPRTNQTIIGSCESDCDPDVLYGYTPSRRYQNGKTLGELST</sequence>
<protein>
    <submittedName>
        <fullName evidence="1">Uncharacterized protein</fullName>
    </submittedName>
</protein>
<proteinExistence type="predicted"/>
<dbReference type="Proteomes" id="UP001432027">
    <property type="component" value="Unassembled WGS sequence"/>
</dbReference>
<evidence type="ECO:0000313" key="1">
    <source>
        <dbReference type="EMBL" id="GMS86519.1"/>
    </source>
</evidence>
<feature type="non-terminal residue" evidence="1">
    <location>
        <position position="223"/>
    </location>
</feature>
<accession>A0AAV5SYU6</accession>
<name>A0AAV5SYU6_9BILA</name>
<dbReference type="AlphaFoldDB" id="A0AAV5SYU6"/>
<gene>
    <name evidence="1" type="ORF">PENTCL1PPCAC_8694</name>
</gene>
<evidence type="ECO:0000313" key="2">
    <source>
        <dbReference type="Proteomes" id="UP001432027"/>
    </source>
</evidence>
<comment type="caution">
    <text evidence="1">The sequence shown here is derived from an EMBL/GenBank/DDBJ whole genome shotgun (WGS) entry which is preliminary data.</text>
</comment>